<proteinExistence type="inferred from homology"/>
<evidence type="ECO:0000259" key="18">
    <source>
        <dbReference type="PROSITE" id="PS50173"/>
    </source>
</evidence>
<dbReference type="InterPro" id="IPR024728">
    <property type="entry name" value="PolY_HhH_motif"/>
</dbReference>
<dbReference type="HAMAP" id="MF_01113">
    <property type="entry name" value="DNApol_IV"/>
    <property type="match status" value="1"/>
</dbReference>
<dbReference type="GO" id="GO:0006281">
    <property type="term" value="P:DNA repair"/>
    <property type="evidence" value="ECO:0007669"/>
    <property type="project" value="UniProtKB-UniRule"/>
</dbReference>
<feature type="binding site" evidence="17">
    <location>
        <position position="121"/>
    </location>
    <ligand>
        <name>Mg(2+)</name>
        <dbReference type="ChEBI" id="CHEBI:18420"/>
    </ligand>
</feature>
<feature type="site" description="Substrate discrimination" evidence="17">
    <location>
        <position position="32"/>
    </location>
</feature>
<evidence type="ECO:0000256" key="8">
    <source>
        <dbReference type="ARBA" id="ARBA00022705"/>
    </source>
</evidence>
<keyword evidence="8 17" id="KW-0235">DNA replication</keyword>
<dbReference type="PANTHER" id="PTHR11076">
    <property type="entry name" value="DNA REPAIR POLYMERASE UMUC / TRANSFERASE FAMILY MEMBER"/>
    <property type="match status" value="1"/>
</dbReference>
<dbReference type="GO" id="GO:0003684">
    <property type="term" value="F:damaged DNA binding"/>
    <property type="evidence" value="ECO:0007669"/>
    <property type="project" value="InterPro"/>
</dbReference>
<comment type="catalytic activity">
    <reaction evidence="16 17">
        <text>DNA(n) + a 2'-deoxyribonucleoside 5'-triphosphate = DNA(n+1) + diphosphate</text>
        <dbReference type="Rhea" id="RHEA:22508"/>
        <dbReference type="Rhea" id="RHEA-COMP:17339"/>
        <dbReference type="Rhea" id="RHEA-COMP:17340"/>
        <dbReference type="ChEBI" id="CHEBI:33019"/>
        <dbReference type="ChEBI" id="CHEBI:61560"/>
        <dbReference type="ChEBI" id="CHEBI:173112"/>
        <dbReference type="EC" id="2.7.7.7"/>
    </reaction>
</comment>
<dbReference type="Pfam" id="PF11799">
    <property type="entry name" value="IMS_C"/>
    <property type="match status" value="1"/>
</dbReference>
<evidence type="ECO:0000256" key="4">
    <source>
        <dbReference type="ARBA" id="ARBA00022457"/>
    </source>
</evidence>
<comment type="subunit">
    <text evidence="3 17">Monomer.</text>
</comment>
<dbReference type="Pfam" id="PF00817">
    <property type="entry name" value="IMS"/>
    <property type="match status" value="1"/>
</dbReference>
<comment type="similarity">
    <text evidence="2 17">Belongs to the DNA polymerase type-Y family.</text>
</comment>
<dbReference type="Gene3D" id="3.40.1170.60">
    <property type="match status" value="1"/>
</dbReference>
<feature type="active site" evidence="17">
    <location>
        <position position="122"/>
    </location>
</feature>
<evidence type="ECO:0000256" key="13">
    <source>
        <dbReference type="ARBA" id="ARBA00023125"/>
    </source>
</evidence>
<dbReference type="Gene3D" id="3.30.70.270">
    <property type="match status" value="1"/>
</dbReference>
<keyword evidence="13 17" id="KW-0238">DNA-binding</keyword>
<dbReference type="PROSITE" id="PS50173">
    <property type="entry name" value="UMUC"/>
    <property type="match status" value="1"/>
</dbReference>
<name>A0A2S3W4C7_9PROT</name>
<keyword evidence="10 17" id="KW-0227">DNA damage</keyword>
<evidence type="ECO:0000256" key="16">
    <source>
        <dbReference type="ARBA" id="ARBA00049244"/>
    </source>
</evidence>
<gene>
    <name evidence="17 19" type="primary">dinB</name>
    <name evidence="19" type="ORF">KMAL_06940</name>
</gene>
<evidence type="ECO:0000256" key="12">
    <source>
        <dbReference type="ARBA" id="ARBA00022932"/>
    </source>
</evidence>
<keyword evidence="5 17" id="KW-0963">Cytoplasm</keyword>
<dbReference type="GO" id="GO:0042276">
    <property type="term" value="P:error-prone translesion synthesis"/>
    <property type="evidence" value="ECO:0007669"/>
    <property type="project" value="TreeGrafter"/>
</dbReference>
<dbReference type="GO" id="GO:0009432">
    <property type="term" value="P:SOS response"/>
    <property type="evidence" value="ECO:0007669"/>
    <property type="project" value="TreeGrafter"/>
</dbReference>
<keyword evidence="14 17" id="KW-0234">DNA repair</keyword>
<dbReference type="InterPro" id="IPR036775">
    <property type="entry name" value="DNA_pol_Y-fam_lit_finger_sf"/>
</dbReference>
<reference evidence="19 20" key="1">
    <citation type="submission" date="2018-01" db="EMBL/GenBank/DDBJ databases">
        <title>Draft Genome Sequence of Komagataeibacter maltaceti LMG 1529, a Vinegar Producing Acetic Acid Bacterium Isolated from Malt Vinegar Brewery Acetifiers.</title>
        <authorList>
            <person name="Zhang Q."/>
            <person name="Hollensteiner J."/>
            <person name="Poehlein A."/>
            <person name="Daniel R."/>
        </authorList>
    </citation>
    <scope>NUCLEOTIDE SEQUENCE [LARGE SCALE GENOMIC DNA]</scope>
    <source>
        <strain evidence="19 20">LMG 1529</strain>
    </source>
</reference>
<dbReference type="CDD" id="cd03586">
    <property type="entry name" value="PolY_Pol_IV_kappa"/>
    <property type="match status" value="1"/>
</dbReference>
<evidence type="ECO:0000256" key="10">
    <source>
        <dbReference type="ARBA" id="ARBA00022763"/>
    </source>
</evidence>
<keyword evidence="12 17" id="KW-0239">DNA-directed DNA polymerase</keyword>
<keyword evidence="11 17" id="KW-0460">Magnesium</keyword>
<keyword evidence="20" id="KW-1185">Reference proteome</keyword>
<comment type="cofactor">
    <cofactor evidence="17">
        <name>Mg(2+)</name>
        <dbReference type="ChEBI" id="CHEBI:18420"/>
    </cofactor>
    <text evidence="17">Binds 2 magnesium ions per subunit.</text>
</comment>
<evidence type="ECO:0000256" key="17">
    <source>
        <dbReference type="HAMAP-Rule" id="MF_01113"/>
    </source>
</evidence>
<dbReference type="Gene3D" id="3.30.1490.100">
    <property type="entry name" value="DNA polymerase, Y-family, little finger domain"/>
    <property type="match status" value="1"/>
</dbReference>
<evidence type="ECO:0000256" key="2">
    <source>
        <dbReference type="ARBA" id="ARBA00010945"/>
    </source>
</evidence>
<evidence type="ECO:0000256" key="9">
    <source>
        <dbReference type="ARBA" id="ARBA00022723"/>
    </source>
</evidence>
<evidence type="ECO:0000256" key="15">
    <source>
        <dbReference type="ARBA" id="ARBA00025589"/>
    </source>
</evidence>
<organism evidence="19 20">
    <name type="scientific">Novacetimonas maltaceti</name>
    <dbReference type="NCBI Taxonomy" id="1203393"/>
    <lineage>
        <taxon>Bacteria</taxon>
        <taxon>Pseudomonadati</taxon>
        <taxon>Pseudomonadota</taxon>
        <taxon>Alphaproteobacteria</taxon>
        <taxon>Acetobacterales</taxon>
        <taxon>Acetobacteraceae</taxon>
        <taxon>Novacetimonas</taxon>
    </lineage>
</organism>
<dbReference type="SUPFAM" id="SSF100879">
    <property type="entry name" value="Lesion bypass DNA polymerase (Y-family), little finger domain"/>
    <property type="match status" value="1"/>
</dbReference>
<evidence type="ECO:0000313" key="20">
    <source>
        <dbReference type="Proteomes" id="UP000237344"/>
    </source>
</evidence>
<feature type="domain" description="UmuC" evidence="18">
    <location>
        <begin position="23"/>
        <end position="203"/>
    </location>
</feature>
<dbReference type="AlphaFoldDB" id="A0A2S3W4C7"/>
<dbReference type="InterPro" id="IPR001126">
    <property type="entry name" value="UmuC"/>
</dbReference>
<evidence type="ECO:0000256" key="7">
    <source>
        <dbReference type="ARBA" id="ARBA00022695"/>
    </source>
</evidence>
<evidence type="ECO:0000256" key="6">
    <source>
        <dbReference type="ARBA" id="ARBA00022679"/>
    </source>
</evidence>
<dbReference type="GO" id="GO:0000287">
    <property type="term" value="F:magnesium ion binding"/>
    <property type="evidence" value="ECO:0007669"/>
    <property type="project" value="UniProtKB-UniRule"/>
</dbReference>
<evidence type="ECO:0000313" key="19">
    <source>
        <dbReference type="EMBL" id="POF63726.1"/>
    </source>
</evidence>
<evidence type="ECO:0000256" key="3">
    <source>
        <dbReference type="ARBA" id="ARBA00011245"/>
    </source>
</evidence>
<keyword evidence="7 17" id="KW-0548">Nucleotidyltransferase</keyword>
<comment type="caution">
    <text evidence="19">The sequence shown here is derived from an EMBL/GenBank/DDBJ whole genome shotgun (WGS) entry which is preliminary data.</text>
</comment>
<keyword evidence="9 17" id="KW-0479">Metal-binding</keyword>
<dbReference type="InterPro" id="IPR043128">
    <property type="entry name" value="Rev_trsase/Diguanyl_cyclase"/>
</dbReference>
<feature type="binding site" evidence="17">
    <location>
        <position position="27"/>
    </location>
    <ligand>
        <name>Mg(2+)</name>
        <dbReference type="ChEBI" id="CHEBI:18420"/>
    </ligand>
</feature>
<dbReference type="Gene3D" id="1.10.150.20">
    <property type="entry name" value="5' to 3' exonuclease, C-terminal subdomain"/>
    <property type="match status" value="1"/>
</dbReference>
<keyword evidence="4 17" id="KW-0515">Mutator protein</keyword>
<dbReference type="GO" id="GO:0005829">
    <property type="term" value="C:cytosol"/>
    <property type="evidence" value="ECO:0007669"/>
    <property type="project" value="TreeGrafter"/>
</dbReference>
<evidence type="ECO:0000256" key="14">
    <source>
        <dbReference type="ARBA" id="ARBA00023204"/>
    </source>
</evidence>
<protein>
    <recommendedName>
        <fullName evidence="17">DNA polymerase IV</fullName>
        <shortName evidence="17">Pol IV</shortName>
        <ecNumber evidence="17">2.7.7.7</ecNumber>
    </recommendedName>
</protein>
<dbReference type="InterPro" id="IPR050116">
    <property type="entry name" value="DNA_polymerase-Y"/>
</dbReference>
<dbReference type="InterPro" id="IPR022880">
    <property type="entry name" value="DNApol_IV"/>
</dbReference>
<comment type="function">
    <text evidence="15 17">Poorly processive, error-prone DNA polymerase involved in untargeted mutagenesis. Copies undamaged DNA at stalled replication forks, which arise in vivo from mismatched or misaligned primer ends. These misaligned primers can be extended by PolIV. Exhibits no 3'-5' exonuclease (proofreading) activity. May be involved in translesional synthesis, in conjunction with the beta clamp from PolIII.</text>
</comment>
<dbReference type="GO" id="GO:0003887">
    <property type="term" value="F:DNA-directed DNA polymerase activity"/>
    <property type="evidence" value="ECO:0007669"/>
    <property type="project" value="UniProtKB-UniRule"/>
</dbReference>
<evidence type="ECO:0000256" key="5">
    <source>
        <dbReference type="ARBA" id="ARBA00022490"/>
    </source>
</evidence>
<evidence type="ECO:0000256" key="1">
    <source>
        <dbReference type="ARBA" id="ARBA00004496"/>
    </source>
</evidence>
<sequence>MTGTAVAGHPAAQAAQEPDVRRIIHVDMDAFYASVEQRDNPALRGRPVAVGGDRQRGVVAAASYEARRFGVRSAMPSVTARRKCPELVFVPPRFDVYRAVSARIHEILARYTPLIQPLSLDEAYLDVTRPLLPRGSATEIARELRAVIRAETGLCASAGVSYNKFLAKLASDHRKPDGLFVIPPRQGAAFVADLPVERFHGIGPATAARMHALGIHTGRDLRARTLPELTRHFGKVAAFYHGVARGVDHRPVEPDRPRKSLGTERTFERDLYEWPDMLAPVSDMCARVWHGCERRDITGRTVTLKVKYNDFRQIVRACTLMQPVSSAGELLVHAQGLLRGCFPPERGVRLLGVTLSTLLPRAQALTRQLALALEVQSPDSVSIGGNGVGRRSAGR</sequence>
<dbReference type="Pfam" id="PF11798">
    <property type="entry name" value="IMS_HHH"/>
    <property type="match status" value="1"/>
</dbReference>
<dbReference type="EC" id="2.7.7.7" evidence="17"/>
<dbReference type="OrthoDB" id="9808813at2"/>
<dbReference type="InterPro" id="IPR043502">
    <property type="entry name" value="DNA/RNA_pol_sf"/>
</dbReference>
<dbReference type="RefSeq" id="WP_110094358.1">
    <property type="nucleotide sequence ID" value="NZ_NKUE01000004.1"/>
</dbReference>
<evidence type="ECO:0000256" key="11">
    <source>
        <dbReference type="ARBA" id="ARBA00022842"/>
    </source>
</evidence>
<dbReference type="GO" id="GO:0006261">
    <property type="term" value="P:DNA-templated DNA replication"/>
    <property type="evidence" value="ECO:0007669"/>
    <property type="project" value="UniProtKB-UniRule"/>
</dbReference>
<dbReference type="PANTHER" id="PTHR11076:SF33">
    <property type="entry name" value="DNA POLYMERASE KAPPA"/>
    <property type="match status" value="1"/>
</dbReference>
<dbReference type="Proteomes" id="UP000237344">
    <property type="component" value="Unassembled WGS sequence"/>
</dbReference>
<dbReference type="EMBL" id="POTC01000005">
    <property type="protein sequence ID" value="POF63726.1"/>
    <property type="molecule type" value="Genomic_DNA"/>
</dbReference>
<dbReference type="FunFam" id="3.40.1170.60:FF:000001">
    <property type="entry name" value="DNA polymerase IV"/>
    <property type="match status" value="1"/>
</dbReference>
<keyword evidence="6 17" id="KW-0808">Transferase</keyword>
<dbReference type="SUPFAM" id="SSF56672">
    <property type="entry name" value="DNA/RNA polymerases"/>
    <property type="match status" value="1"/>
</dbReference>
<comment type="subcellular location">
    <subcellularLocation>
        <location evidence="1 17">Cytoplasm</location>
    </subcellularLocation>
</comment>
<dbReference type="FunFam" id="3.30.1490.100:FF:000004">
    <property type="entry name" value="DNA polymerase IV"/>
    <property type="match status" value="1"/>
</dbReference>
<accession>A0A2S3W4C7</accession>
<dbReference type="InterPro" id="IPR017961">
    <property type="entry name" value="DNA_pol_Y-fam_little_finger"/>
</dbReference>
<dbReference type="NCBIfam" id="NF002677">
    <property type="entry name" value="PRK02406.1"/>
    <property type="match status" value="1"/>
</dbReference>